<proteinExistence type="predicted"/>
<protein>
    <recommendedName>
        <fullName evidence="3">Circumsporozoite protein</fullName>
    </recommendedName>
</protein>
<dbReference type="PROSITE" id="PS51257">
    <property type="entry name" value="PROKAR_LIPOPROTEIN"/>
    <property type="match status" value="1"/>
</dbReference>
<dbReference type="EMBL" id="JAMGBD010000001">
    <property type="protein sequence ID" value="MCL6682513.1"/>
    <property type="molecule type" value="Genomic_DNA"/>
</dbReference>
<evidence type="ECO:0000313" key="1">
    <source>
        <dbReference type="EMBL" id="MCL6682513.1"/>
    </source>
</evidence>
<reference evidence="1" key="1">
    <citation type="submission" date="2022-05" db="EMBL/GenBank/DDBJ databases">
        <authorList>
            <person name="Jo J.-H."/>
            <person name="Im W.-T."/>
        </authorList>
    </citation>
    <scope>NUCLEOTIDE SEQUENCE</scope>
    <source>
        <strain evidence="1">SE158</strain>
    </source>
</reference>
<accession>A0ABT0RIU5</accession>
<evidence type="ECO:0000313" key="2">
    <source>
        <dbReference type="Proteomes" id="UP001165363"/>
    </source>
</evidence>
<dbReference type="RefSeq" id="WP_249846481.1">
    <property type="nucleotide sequence ID" value="NZ_JAMGBD010000001.1"/>
</dbReference>
<comment type="caution">
    <text evidence="1">The sequence shown here is derived from an EMBL/GenBank/DDBJ whole genome shotgun (WGS) entry which is preliminary data.</text>
</comment>
<evidence type="ECO:0008006" key="3">
    <source>
        <dbReference type="Google" id="ProtNLM"/>
    </source>
</evidence>
<name>A0ABT0RIU5_9SPHN</name>
<gene>
    <name evidence="1" type="ORF">LZ536_01160</name>
</gene>
<organism evidence="1 2">
    <name type="scientific">Sphingomonas alba</name>
    <dbReference type="NCBI Taxonomy" id="2908208"/>
    <lineage>
        <taxon>Bacteria</taxon>
        <taxon>Pseudomonadati</taxon>
        <taxon>Pseudomonadota</taxon>
        <taxon>Alphaproteobacteria</taxon>
        <taxon>Sphingomonadales</taxon>
        <taxon>Sphingomonadaceae</taxon>
        <taxon>Sphingomonas</taxon>
    </lineage>
</organism>
<keyword evidence="2" id="KW-1185">Reference proteome</keyword>
<sequence>MRMLYLLPIVALGACQVTEDKGNNQLTVQYNQDVAENAAADVVNGAKDAGAAISNSASDAADKVKNVDVDVNVDTNKADNNKTANSN</sequence>
<dbReference type="Proteomes" id="UP001165363">
    <property type="component" value="Unassembled WGS sequence"/>
</dbReference>